<keyword evidence="2" id="KW-1185">Reference proteome</keyword>
<organism evidence="1 2">
    <name type="scientific">Suillus luteus UH-Slu-Lm8-n1</name>
    <dbReference type="NCBI Taxonomy" id="930992"/>
    <lineage>
        <taxon>Eukaryota</taxon>
        <taxon>Fungi</taxon>
        <taxon>Dikarya</taxon>
        <taxon>Basidiomycota</taxon>
        <taxon>Agaricomycotina</taxon>
        <taxon>Agaricomycetes</taxon>
        <taxon>Agaricomycetidae</taxon>
        <taxon>Boletales</taxon>
        <taxon>Suillineae</taxon>
        <taxon>Suillaceae</taxon>
        <taxon>Suillus</taxon>
    </lineage>
</organism>
<evidence type="ECO:0000313" key="2">
    <source>
        <dbReference type="Proteomes" id="UP000054485"/>
    </source>
</evidence>
<dbReference type="Pfam" id="PF18759">
    <property type="entry name" value="Plavaka"/>
    <property type="match status" value="1"/>
</dbReference>
<dbReference type="EMBL" id="KN835629">
    <property type="protein sequence ID" value="KIK35393.1"/>
    <property type="molecule type" value="Genomic_DNA"/>
</dbReference>
<name>A0A0D0ATZ3_9AGAM</name>
<protein>
    <submittedName>
        <fullName evidence="1">Uncharacterized protein</fullName>
    </submittedName>
</protein>
<dbReference type="Proteomes" id="UP000054485">
    <property type="component" value="Unassembled WGS sequence"/>
</dbReference>
<gene>
    <name evidence="1" type="ORF">CY34DRAFT_17054</name>
</gene>
<reference evidence="2" key="2">
    <citation type="submission" date="2015-01" db="EMBL/GenBank/DDBJ databases">
        <title>Evolutionary Origins and Diversification of the Mycorrhizal Mutualists.</title>
        <authorList>
            <consortium name="DOE Joint Genome Institute"/>
            <consortium name="Mycorrhizal Genomics Consortium"/>
            <person name="Kohler A."/>
            <person name="Kuo A."/>
            <person name="Nagy L.G."/>
            <person name="Floudas D."/>
            <person name="Copeland A."/>
            <person name="Barry K.W."/>
            <person name="Cichocki N."/>
            <person name="Veneault-Fourrey C."/>
            <person name="LaButti K."/>
            <person name="Lindquist E.A."/>
            <person name="Lipzen A."/>
            <person name="Lundell T."/>
            <person name="Morin E."/>
            <person name="Murat C."/>
            <person name="Riley R."/>
            <person name="Ohm R."/>
            <person name="Sun H."/>
            <person name="Tunlid A."/>
            <person name="Henrissat B."/>
            <person name="Grigoriev I.V."/>
            <person name="Hibbett D.S."/>
            <person name="Martin F."/>
        </authorList>
    </citation>
    <scope>NUCLEOTIDE SEQUENCE [LARGE SCALE GENOMIC DNA]</scope>
    <source>
        <strain evidence="2">UH-Slu-Lm8-n1</strain>
    </source>
</reference>
<proteinExistence type="predicted"/>
<dbReference type="STRING" id="930992.A0A0D0ATZ3"/>
<dbReference type="InterPro" id="IPR041078">
    <property type="entry name" value="Plavaka"/>
</dbReference>
<sequence>MASLHTFCRRELFQACWEILLDEDFVSAYRHGIILKCADGITRRVFPRIFTYSADYPEKVLIATIKDMGLCPCPRCLTPKKLFSDLGLLQDMKSRLNNLRTYTMTKVIEARDFIYRCGNTVDGVKVDHSLGGGSWVPTLNQFATKLGPLGLNPFRMLVIDFMHECELGTWKSLFMHLIRLLYALPRGSKLVASLDSRFRQVPTFGNGVIRTFANNTSEMKRLAARGFEDILQVFSAYLFSAFDPLTVVITSLSIRAMARTG</sequence>
<dbReference type="InParanoid" id="A0A0D0ATZ3"/>
<dbReference type="AlphaFoldDB" id="A0A0D0ATZ3"/>
<dbReference type="HOGENOM" id="CLU_002498_4_0_1"/>
<accession>A0A0D0ATZ3</accession>
<reference evidence="1 2" key="1">
    <citation type="submission" date="2014-04" db="EMBL/GenBank/DDBJ databases">
        <authorList>
            <consortium name="DOE Joint Genome Institute"/>
            <person name="Kuo A."/>
            <person name="Ruytinx J."/>
            <person name="Rineau F."/>
            <person name="Colpaert J."/>
            <person name="Kohler A."/>
            <person name="Nagy L.G."/>
            <person name="Floudas D."/>
            <person name="Copeland A."/>
            <person name="Barry K.W."/>
            <person name="Cichocki N."/>
            <person name="Veneault-Fourrey C."/>
            <person name="LaButti K."/>
            <person name="Lindquist E.A."/>
            <person name="Lipzen A."/>
            <person name="Lundell T."/>
            <person name="Morin E."/>
            <person name="Murat C."/>
            <person name="Sun H."/>
            <person name="Tunlid A."/>
            <person name="Henrissat B."/>
            <person name="Grigoriev I.V."/>
            <person name="Hibbett D.S."/>
            <person name="Martin F."/>
            <person name="Nordberg H.P."/>
            <person name="Cantor M.N."/>
            <person name="Hua S.X."/>
        </authorList>
    </citation>
    <scope>NUCLEOTIDE SEQUENCE [LARGE SCALE GENOMIC DNA]</scope>
    <source>
        <strain evidence="1 2">UH-Slu-Lm8-n1</strain>
    </source>
</reference>
<evidence type="ECO:0000313" key="1">
    <source>
        <dbReference type="EMBL" id="KIK35393.1"/>
    </source>
</evidence>
<dbReference type="OrthoDB" id="3208495at2759"/>